<reference evidence="2" key="1">
    <citation type="journal article" date="2018" name="Am. J. Bot.">
        <title>Organellar phylogenomics inform systematics in the green algal family Hydrodictyaceae (Chlorophyceae) and provide clues to the complex evolutionary history of plastid genomes in the green algal tree of life.</title>
        <authorList>
            <person name="McManus H.A."/>
            <person name="Fucikova K."/>
            <person name="Lewis P.O."/>
            <person name="Lewis L.A."/>
            <person name="Karol K.G."/>
        </authorList>
    </citation>
    <scope>NUCLEOTIDE SEQUENCE</scope>
</reference>
<keyword evidence="2" id="KW-0540">Nuclease</keyword>
<dbReference type="Pfam" id="PF01844">
    <property type="entry name" value="HNH"/>
    <property type="match status" value="1"/>
</dbReference>
<dbReference type="AlphaFoldDB" id="A0A2U8GHG9"/>
<dbReference type="CDD" id="cd00085">
    <property type="entry name" value="HNHc"/>
    <property type="match status" value="1"/>
</dbReference>
<keyword evidence="2" id="KW-0255">Endonuclease</keyword>
<dbReference type="GO" id="GO:0003676">
    <property type="term" value="F:nucleic acid binding"/>
    <property type="evidence" value="ECO:0007669"/>
    <property type="project" value="InterPro"/>
</dbReference>
<dbReference type="EMBL" id="MF276977">
    <property type="protein sequence ID" value="AWI68129.1"/>
    <property type="molecule type" value="Genomic_DNA"/>
</dbReference>
<name>A0A2U8GHG9_9CHLO</name>
<organism evidence="2">
    <name type="scientific">Pediastrum angulosum</name>
    <dbReference type="NCBI Taxonomy" id="271408"/>
    <lineage>
        <taxon>Eukaryota</taxon>
        <taxon>Viridiplantae</taxon>
        <taxon>Chlorophyta</taxon>
        <taxon>core chlorophytes</taxon>
        <taxon>Chlorophyceae</taxon>
        <taxon>CS clade</taxon>
        <taxon>Sphaeropleales</taxon>
        <taxon>Hydrodictyaceae</taxon>
        <taxon>Pediastrum</taxon>
    </lineage>
</organism>
<protein>
    <submittedName>
        <fullName evidence="2">Putative site-specific DNA endonuclease</fullName>
    </submittedName>
</protein>
<sequence length="274" mass="31254">MNQNQSTKENKLSAKEQQLVKKLINYARNRVDRRVLLEKGTYDKYIEHLRFKNFVGTTEKHHIVPKHAGGSDDPSNLIALGKSEHILAHLLRFLETGDTNDLVAYIFRRYSKYVDLTFQGKKARELDKILGLGFFNSEFQSLQGKKGGKKGGSANTLKQFQERSKVGSKFGRSVGLANQSSNLKDRLSYYHVWIHRNYPQIQIITEPKRAALDVLRELVLKCQELGLPKEVIPKPSEAGKGGFFYSFMKGKKPSYYGWSVTLIPPNSIDDIFND</sequence>
<dbReference type="InterPro" id="IPR003615">
    <property type="entry name" value="HNH_nuc"/>
</dbReference>
<keyword evidence="2" id="KW-0150">Chloroplast</keyword>
<evidence type="ECO:0000313" key="2">
    <source>
        <dbReference type="EMBL" id="AWI68129.1"/>
    </source>
</evidence>
<keyword evidence="2" id="KW-0378">Hydrolase</keyword>
<geneLocation type="chloroplast" evidence="2"/>
<accession>A0A2U8GHG9</accession>
<evidence type="ECO:0000259" key="1">
    <source>
        <dbReference type="SMART" id="SM00507"/>
    </source>
</evidence>
<dbReference type="GO" id="GO:0004519">
    <property type="term" value="F:endonuclease activity"/>
    <property type="evidence" value="ECO:0007669"/>
    <property type="project" value="UniProtKB-KW"/>
</dbReference>
<dbReference type="RefSeq" id="YP_009491939.1">
    <property type="nucleotide sequence ID" value="NC_037919.1"/>
</dbReference>
<keyword evidence="2" id="KW-0934">Plastid</keyword>
<dbReference type="InterPro" id="IPR002711">
    <property type="entry name" value="HNH"/>
</dbReference>
<dbReference type="SMART" id="SM00507">
    <property type="entry name" value="HNHc"/>
    <property type="match status" value="1"/>
</dbReference>
<dbReference type="GeneID" id="36951625"/>
<proteinExistence type="predicted"/>
<dbReference type="GO" id="GO:0008270">
    <property type="term" value="F:zinc ion binding"/>
    <property type="evidence" value="ECO:0007669"/>
    <property type="project" value="InterPro"/>
</dbReference>
<feature type="domain" description="HNH nuclease" evidence="1">
    <location>
        <begin position="34"/>
        <end position="86"/>
    </location>
</feature>